<evidence type="ECO:0000313" key="2">
    <source>
        <dbReference type="Proteomes" id="UP000070260"/>
    </source>
</evidence>
<evidence type="ECO:0000313" key="1">
    <source>
        <dbReference type="EMBL" id="AMN31206.1"/>
    </source>
</evidence>
<accession>A0A140GRP7</accession>
<reference evidence="1 2" key="1">
    <citation type="journal article" date="2016" name="PLoS ONE">
        <title>Plasmid Characterization and Chromosome Analysis of Two netF+ Clostridium perfringens Isolates Associated with Foal and Canine Necrotizing Enteritis.</title>
        <authorList>
            <person name="Mehdizadeh Gohari I."/>
            <person name="Kropinski A.M."/>
            <person name="Weese S.J."/>
            <person name="Parreira V.R."/>
            <person name="Whitehead A.E."/>
            <person name="Boerlin P."/>
            <person name="Prescott J.F."/>
        </authorList>
    </citation>
    <scope>NUCLEOTIDE SEQUENCE [LARGE SCALE GENOMIC DNA]</scope>
    <source>
        <strain evidence="1 2">JP838</strain>
        <plasmid evidence="2">Plasmid pJFP838A</plasmid>
    </source>
</reference>
<gene>
    <name evidence="1" type="ORF">JFP838_pA0290</name>
</gene>
<protein>
    <submittedName>
        <fullName evidence="1">Uncharacterized protein</fullName>
    </submittedName>
</protein>
<geneLocation type="plasmid" evidence="1 2">
    <name>pJFP838A</name>
</geneLocation>
<dbReference type="RefSeq" id="WP_061429796.1">
    <property type="nucleotide sequence ID" value="NZ_CP013615.1"/>
</dbReference>
<proteinExistence type="predicted"/>
<keyword evidence="1" id="KW-0614">Plasmid</keyword>
<dbReference type="EMBL" id="CP013615">
    <property type="protein sequence ID" value="AMN31206.1"/>
    <property type="molecule type" value="Genomic_DNA"/>
</dbReference>
<organism evidence="1 2">
    <name type="scientific">Clostridium perfringens</name>
    <dbReference type="NCBI Taxonomy" id="1502"/>
    <lineage>
        <taxon>Bacteria</taxon>
        <taxon>Bacillati</taxon>
        <taxon>Bacillota</taxon>
        <taxon>Clostridia</taxon>
        <taxon>Eubacteriales</taxon>
        <taxon>Clostridiaceae</taxon>
        <taxon>Clostridium</taxon>
    </lineage>
</organism>
<sequence>MEGFKFKRIKDRFIWESNFMVLEFSSPRIQAFSDYIHLKNETEIMYYYYTVKVFKKIEDYDKNDKIITKYKLVTKRNVYDFPCITELKSILEYQLKDDTTMNGQKIKYNSDDIHYSKVMATEGFACDDFYEIKKIINTKNKKERYVVYVGTTYDFQGDLNSVGIRTPYVERADIEELLKCVSEFIKYSIDMHNRGVDNCVDNYKVKGNKIYKYDEADKDKLEAIYAVGDILDITTVVDNTQFEYKKTQLVEVNKENIVLSDGTILNSKTIVYMNNKVSNEILNYNENQIAEEFVALLNDEEVEEFIKYDSNHLLHIYKMAIIRRTSMCVESHNFNINYKSGDRVEAVTPIVKDVIDKIKLILQHK</sequence>
<name>A0A140GRP7_CLOPF</name>
<dbReference type="PATRIC" id="fig|1502.177.peg.3499"/>
<dbReference type="Proteomes" id="UP000070260">
    <property type="component" value="Plasmid pJFP838A"/>
</dbReference>
<dbReference type="AlphaFoldDB" id="A0A140GRP7"/>